<reference evidence="2" key="1">
    <citation type="submission" date="2024-06" db="EMBL/GenBank/DDBJ databases">
        <title>Radixoralia hellwigii gen. nov., sp nov., isolated from a root canal in the human oral cavity.</title>
        <authorList>
            <person name="Bartsch S."/>
            <person name="Wittmer A."/>
            <person name="Schulz A.-K."/>
            <person name="Neumann-Schaal M."/>
            <person name="Wolf J."/>
            <person name="Gronow S."/>
            <person name="Tennert C."/>
            <person name="Haecker G."/>
            <person name="Cieplik F."/>
            <person name="Al-Ahmad A."/>
        </authorList>
    </citation>
    <scope>NUCLEOTIDE SEQUENCE [LARGE SCALE GENOMIC DNA]</scope>
    <source>
        <strain evidence="2">Wk13</strain>
    </source>
</reference>
<proteinExistence type="predicted"/>
<name>A0ABV4UC37_9RHOO</name>
<evidence type="ECO:0000313" key="1">
    <source>
        <dbReference type="EMBL" id="MFA9949226.1"/>
    </source>
</evidence>
<gene>
    <name evidence="1" type="ORF">ABCS64_02590</name>
</gene>
<organism evidence="1 2">
    <name type="scientific">Dentiradicibacter hellwigii</name>
    <dbReference type="NCBI Taxonomy" id="3149053"/>
    <lineage>
        <taxon>Bacteria</taxon>
        <taxon>Pseudomonadati</taxon>
        <taxon>Pseudomonadota</taxon>
        <taxon>Betaproteobacteria</taxon>
        <taxon>Rhodocyclales</taxon>
        <taxon>Rhodocyclaceae</taxon>
        <taxon>Dentiradicibacter</taxon>
    </lineage>
</organism>
<evidence type="ECO:0000313" key="2">
    <source>
        <dbReference type="Proteomes" id="UP001574673"/>
    </source>
</evidence>
<sequence length="97" mass="10790">MFSDLFSRSSEASIFDTLATRIAFSLAPHLRAFPRGVENGPALLFKGGEGFDKGSRYFSAPLVLLKEVVYMTNLNYDRKLDYALSMVRKGKATSCTQ</sequence>
<protein>
    <submittedName>
        <fullName evidence="1">Uncharacterized protein</fullName>
    </submittedName>
</protein>
<comment type="caution">
    <text evidence="1">The sequence shown here is derived from an EMBL/GenBank/DDBJ whole genome shotgun (WGS) entry which is preliminary data.</text>
</comment>
<dbReference type="Proteomes" id="UP001574673">
    <property type="component" value="Unassembled WGS sequence"/>
</dbReference>
<keyword evidence="2" id="KW-1185">Reference proteome</keyword>
<dbReference type="RefSeq" id="WP_418890371.1">
    <property type="nucleotide sequence ID" value="NZ_JBEUWX010000002.1"/>
</dbReference>
<accession>A0ABV4UC37</accession>
<dbReference type="EMBL" id="JBEUWX010000002">
    <property type="protein sequence ID" value="MFA9949226.1"/>
    <property type="molecule type" value="Genomic_DNA"/>
</dbReference>